<evidence type="ECO:0000256" key="6">
    <source>
        <dbReference type="ARBA" id="ARBA00023315"/>
    </source>
</evidence>
<protein>
    <submittedName>
        <fullName evidence="7">Acyltransferase</fullName>
    </submittedName>
</protein>
<dbReference type="AlphaFoldDB" id="A0A7R6R2T5"/>
<dbReference type="CDD" id="cd07984">
    <property type="entry name" value="LPLAT_LABLAT-like"/>
    <property type="match status" value="1"/>
</dbReference>
<dbReference type="Pfam" id="PF03279">
    <property type="entry name" value="Lip_A_acyltrans"/>
    <property type="match status" value="1"/>
</dbReference>
<keyword evidence="8" id="KW-1185">Reference proteome</keyword>
<organism evidence="7 8">
    <name type="scientific">Fluviibacter phosphoraccumulans</name>
    <dbReference type="NCBI Taxonomy" id="1751046"/>
    <lineage>
        <taxon>Bacteria</taxon>
        <taxon>Pseudomonadati</taxon>
        <taxon>Pseudomonadota</taxon>
        <taxon>Betaproteobacteria</taxon>
        <taxon>Rhodocyclales</taxon>
        <taxon>Fluviibacteraceae</taxon>
        <taxon>Fluviibacter</taxon>
    </lineage>
</organism>
<dbReference type="Proteomes" id="UP000463961">
    <property type="component" value="Chromosome"/>
</dbReference>
<keyword evidence="5" id="KW-0472">Membrane</keyword>
<dbReference type="NCBIfam" id="NF006487">
    <property type="entry name" value="PRK08905.1"/>
    <property type="match status" value="1"/>
</dbReference>
<accession>A0A7R6R2T5</accession>
<comment type="subcellular location">
    <subcellularLocation>
        <location evidence="1">Cell inner membrane</location>
    </subcellularLocation>
</comment>
<evidence type="ECO:0000256" key="4">
    <source>
        <dbReference type="ARBA" id="ARBA00022679"/>
    </source>
</evidence>
<sequence length="267" mass="30052">MLPLCVLQTLGQGAGWIAWLVAGSFKRRSNENFLRAFPQATLQMQRAAMLSVGQMFLEMPYWWVRRNDRALNRNVAPADWHLFEQALAAGKGVILLSPHMGCFELLGPVYSSHHPSTVLFRPPRMAWLRDWIVNMRTRPTLKMAPANQSGVRSLVRTLLKGQTVGILPDQVPVLGEGVWVPFFGRPAYTMTLVQRLQSLTGAKIFVLGVERLGIGKGYKMHIAPMHEPLSEDPVQAATQMNSAMEAMIRLAPTQYLWGYNRYKQPVA</sequence>
<evidence type="ECO:0000313" key="8">
    <source>
        <dbReference type="Proteomes" id="UP000463961"/>
    </source>
</evidence>
<evidence type="ECO:0000256" key="3">
    <source>
        <dbReference type="ARBA" id="ARBA00022519"/>
    </source>
</evidence>
<evidence type="ECO:0000313" key="7">
    <source>
        <dbReference type="EMBL" id="BBU69780.1"/>
    </source>
</evidence>
<keyword evidence="2" id="KW-1003">Cell membrane</keyword>
<keyword evidence="6 7" id="KW-0012">Acyltransferase</keyword>
<dbReference type="PIRSF" id="PIRSF026649">
    <property type="entry name" value="MsbB"/>
    <property type="match status" value="1"/>
</dbReference>
<reference evidence="8" key="1">
    <citation type="submission" date="2020-01" db="EMBL/GenBank/DDBJ databases">
        <title>Phosphoaccumulans saitamaens gen. nov., sp. nov., a polyphosphate accumulating bacterium isolated from surface river water.</title>
        <authorList>
            <person name="Watanabe K."/>
            <person name="Suda W."/>
        </authorList>
    </citation>
    <scope>NUCLEOTIDE SEQUENCE [LARGE SCALE GENOMIC DNA]</scope>
    <source>
        <strain evidence="8">ICHIAU1</strain>
    </source>
</reference>
<dbReference type="GO" id="GO:0009247">
    <property type="term" value="P:glycolipid biosynthetic process"/>
    <property type="evidence" value="ECO:0007669"/>
    <property type="project" value="UniProtKB-ARBA"/>
</dbReference>
<dbReference type="PANTHER" id="PTHR30606">
    <property type="entry name" value="LIPID A BIOSYNTHESIS LAUROYL ACYLTRANSFERASE"/>
    <property type="match status" value="1"/>
</dbReference>
<evidence type="ECO:0000256" key="2">
    <source>
        <dbReference type="ARBA" id="ARBA00022475"/>
    </source>
</evidence>
<dbReference type="GO" id="GO:0005886">
    <property type="term" value="C:plasma membrane"/>
    <property type="evidence" value="ECO:0007669"/>
    <property type="project" value="UniProtKB-SubCell"/>
</dbReference>
<dbReference type="GO" id="GO:0016746">
    <property type="term" value="F:acyltransferase activity"/>
    <property type="evidence" value="ECO:0007669"/>
    <property type="project" value="UniProtKB-KW"/>
</dbReference>
<name>A0A7R6R2T5_9RHOO</name>
<evidence type="ECO:0000256" key="5">
    <source>
        <dbReference type="ARBA" id="ARBA00023136"/>
    </source>
</evidence>
<dbReference type="PANTHER" id="PTHR30606:SF10">
    <property type="entry name" value="PHOSPHATIDYLINOSITOL MANNOSIDE ACYLTRANSFERASE"/>
    <property type="match status" value="1"/>
</dbReference>
<keyword evidence="3" id="KW-0997">Cell inner membrane</keyword>
<keyword evidence="4 7" id="KW-0808">Transferase</keyword>
<evidence type="ECO:0000256" key="1">
    <source>
        <dbReference type="ARBA" id="ARBA00004533"/>
    </source>
</evidence>
<dbReference type="EMBL" id="AP022345">
    <property type="protein sequence ID" value="BBU69780.1"/>
    <property type="molecule type" value="Genomic_DNA"/>
</dbReference>
<dbReference type="InterPro" id="IPR004960">
    <property type="entry name" value="LipA_acyltrans"/>
</dbReference>
<proteinExistence type="predicted"/>
<gene>
    <name evidence="7" type="ORF">ICHIAU1_20630</name>
</gene>